<keyword evidence="3" id="KW-1133">Transmembrane helix</keyword>
<feature type="compositionally biased region" description="Pro residues" evidence="2">
    <location>
        <begin position="246"/>
        <end position="258"/>
    </location>
</feature>
<dbReference type="GO" id="GO:0008061">
    <property type="term" value="F:chitin binding"/>
    <property type="evidence" value="ECO:0007669"/>
    <property type="project" value="InterPro"/>
</dbReference>
<dbReference type="GO" id="GO:0005737">
    <property type="term" value="C:cytoplasm"/>
    <property type="evidence" value="ECO:0007669"/>
    <property type="project" value="TreeGrafter"/>
</dbReference>
<dbReference type="PROSITE" id="PS50940">
    <property type="entry name" value="CHIT_BIND_II"/>
    <property type="match status" value="1"/>
</dbReference>
<gene>
    <name evidence="5" type="ORF">NP493_354g01019</name>
</gene>
<dbReference type="Proteomes" id="UP001209878">
    <property type="component" value="Unassembled WGS sequence"/>
</dbReference>
<dbReference type="GO" id="GO:0005634">
    <property type="term" value="C:nucleus"/>
    <property type="evidence" value="ECO:0007669"/>
    <property type="project" value="TreeGrafter"/>
</dbReference>
<feature type="region of interest" description="Disordered" evidence="2">
    <location>
        <begin position="703"/>
        <end position="722"/>
    </location>
</feature>
<reference evidence="5" key="1">
    <citation type="journal article" date="2023" name="Mol. Biol. Evol.">
        <title>Third-Generation Sequencing Reveals the Adaptive Role of the Epigenome in Three Deep-Sea Polychaetes.</title>
        <authorList>
            <person name="Perez M."/>
            <person name="Aroh O."/>
            <person name="Sun Y."/>
            <person name="Lan Y."/>
            <person name="Juniper S.K."/>
            <person name="Young C.R."/>
            <person name="Angers B."/>
            <person name="Qian P.Y."/>
        </authorList>
    </citation>
    <scope>NUCLEOTIDE SEQUENCE</scope>
    <source>
        <strain evidence="5">R07B-5</strain>
    </source>
</reference>
<evidence type="ECO:0000256" key="3">
    <source>
        <dbReference type="SAM" id="Phobius"/>
    </source>
</evidence>
<evidence type="ECO:0000313" key="5">
    <source>
        <dbReference type="EMBL" id="KAK2182417.1"/>
    </source>
</evidence>
<dbReference type="GO" id="GO:0051726">
    <property type="term" value="P:regulation of cell cycle"/>
    <property type="evidence" value="ECO:0007669"/>
    <property type="project" value="TreeGrafter"/>
</dbReference>
<dbReference type="InterPro" id="IPR001370">
    <property type="entry name" value="BIR_rpt"/>
</dbReference>
<feature type="transmembrane region" description="Helical" evidence="3">
    <location>
        <begin position="188"/>
        <end position="213"/>
    </location>
</feature>
<dbReference type="PROSITE" id="PS50143">
    <property type="entry name" value="BIR_REPEAT_2"/>
    <property type="match status" value="3"/>
</dbReference>
<dbReference type="CDD" id="cd00022">
    <property type="entry name" value="BIR"/>
    <property type="match status" value="3"/>
</dbReference>
<keyword evidence="6" id="KW-1185">Reference proteome</keyword>
<feature type="compositionally biased region" description="Low complexity" evidence="2">
    <location>
        <begin position="259"/>
        <end position="280"/>
    </location>
</feature>
<dbReference type="Pfam" id="PF00653">
    <property type="entry name" value="BIR"/>
    <property type="match status" value="3"/>
</dbReference>
<feature type="region of interest" description="Disordered" evidence="2">
    <location>
        <begin position="239"/>
        <end position="290"/>
    </location>
</feature>
<protein>
    <recommendedName>
        <fullName evidence="4">Chitin-binding type-2 domain-containing protein</fullName>
    </recommendedName>
</protein>
<keyword evidence="1" id="KW-0053">Apoptosis</keyword>
<dbReference type="GO" id="GO:0043066">
    <property type="term" value="P:negative regulation of apoptotic process"/>
    <property type="evidence" value="ECO:0007669"/>
    <property type="project" value="TreeGrafter"/>
</dbReference>
<dbReference type="Pfam" id="PF01607">
    <property type="entry name" value="CBM_14"/>
    <property type="match status" value="1"/>
</dbReference>
<dbReference type="PROSITE" id="PS01282">
    <property type="entry name" value="BIR_REPEAT_1"/>
    <property type="match status" value="2"/>
</dbReference>
<keyword evidence="3" id="KW-0472">Membrane</keyword>
<name>A0AAD9L3Z3_RIDPI</name>
<dbReference type="GO" id="GO:0043027">
    <property type="term" value="F:cysteine-type endopeptidase inhibitor activity involved in apoptotic process"/>
    <property type="evidence" value="ECO:0007669"/>
    <property type="project" value="TreeGrafter"/>
</dbReference>
<feature type="domain" description="Chitin-binding type-2" evidence="4">
    <location>
        <begin position="331"/>
        <end position="394"/>
    </location>
</feature>
<comment type="caution">
    <text evidence="5">The sequence shown here is derived from an EMBL/GenBank/DDBJ whole genome shotgun (WGS) entry which is preliminary data.</text>
</comment>
<evidence type="ECO:0000313" key="6">
    <source>
        <dbReference type="Proteomes" id="UP001209878"/>
    </source>
</evidence>
<evidence type="ECO:0000259" key="4">
    <source>
        <dbReference type="PROSITE" id="PS50940"/>
    </source>
</evidence>
<proteinExistence type="predicted"/>
<dbReference type="SUPFAM" id="SSF57924">
    <property type="entry name" value="Inhibitor of apoptosis (IAP) repeat"/>
    <property type="match status" value="3"/>
</dbReference>
<dbReference type="SUPFAM" id="SSF57625">
    <property type="entry name" value="Invertebrate chitin-binding proteins"/>
    <property type="match status" value="1"/>
</dbReference>
<sequence length="830" mass="92325">MEPPHYPQLSYDRYMNRMLPFLQHNAPAQYLQHNAPPAPGPFLPQNAPVPTPSIPPTYFEEPQEGSFPPDVPPRSSPVPTKMMADSFGQPFEAPNRWMNQEPDPAFVGLPPPECCPMDPMVAGMMPHPPMMGRPMDDGFNGGYYPGGGMMYDDAYSPRMGPATLRAWQMARLRATRKSCWDTWRPCQYIGVFVFLCVLAVIGYAVYNGVIAAIKYKGDSMLRASRNNATHATTPFTFTPTPVSWTPAPPRAPAPPVAPRNPVAPWVPAPTTTTTIPTTTAKPEKDDGRCRNSAKGVYSSETSCKGFHVCYTAGRLIRTGSCPCDRYYDPDSRSCQQQTKGYFRSPKYCDRYSQCRVGKGGVVVRQTFTCNAGFAFDTRADKLTCVDENENEEMQYEGVRLTTFKDWPGWGSVWPTVLAKAGFFYTKTADQVACFCCGGRLKTWEVGDSPMVEHKRFFPRCRFVTGRDSTNVPLWDTPQTPSGNLTKTDHRAELAKNGASGHNQIFGSSSLMQLSHAVGKKDAGGATGVSSFTIQQRAEMKFESKRLESFKDWPMSAYARPENLAKTGLYYFNIADHVRCAFCCVTLAGWQPNHDPAEVHLASFEKSEEPKSLNNSRETSRLLSFRQWPRNANQTPDALARAGFYYTGIEDSVKCFSCNGTLRNWKREDDAWTEHARCFPRCNYVRTVKGEAFIRSVHAAHSGQTNAVTTPNSTARSAQSANAGTRTFQIEPRMIRARMDTTRVRSVLDMGFTRDDFPNVMSLLEAVFAAGEKPSQKLSHLLQPTRDFSARSVWTTKRRYSSFRVVISVVAPSALQPCVNAPSAGLSFGGP</sequence>
<dbReference type="AlphaFoldDB" id="A0AAD9L3Z3"/>
<dbReference type="GO" id="GO:0006915">
    <property type="term" value="P:apoptotic process"/>
    <property type="evidence" value="ECO:0007669"/>
    <property type="project" value="UniProtKB-KW"/>
</dbReference>
<dbReference type="InterPro" id="IPR050784">
    <property type="entry name" value="IAP"/>
</dbReference>
<accession>A0AAD9L3Z3</accession>
<dbReference type="PANTHER" id="PTHR10044">
    <property type="entry name" value="INHIBITOR OF APOPTOSIS"/>
    <property type="match status" value="1"/>
</dbReference>
<organism evidence="5 6">
    <name type="scientific">Ridgeia piscesae</name>
    <name type="common">Tubeworm</name>
    <dbReference type="NCBI Taxonomy" id="27915"/>
    <lineage>
        <taxon>Eukaryota</taxon>
        <taxon>Metazoa</taxon>
        <taxon>Spiralia</taxon>
        <taxon>Lophotrochozoa</taxon>
        <taxon>Annelida</taxon>
        <taxon>Polychaeta</taxon>
        <taxon>Sedentaria</taxon>
        <taxon>Canalipalpata</taxon>
        <taxon>Sabellida</taxon>
        <taxon>Siboglinidae</taxon>
        <taxon>Ridgeia</taxon>
    </lineage>
</organism>
<dbReference type="InterPro" id="IPR036508">
    <property type="entry name" value="Chitin-bd_dom_sf"/>
</dbReference>
<dbReference type="PANTHER" id="PTHR10044:SF139">
    <property type="entry name" value="DEATH-ASSOCIATED INHIBITOR OF APOPTOSIS 2"/>
    <property type="match status" value="1"/>
</dbReference>
<evidence type="ECO:0000256" key="2">
    <source>
        <dbReference type="SAM" id="MobiDB-lite"/>
    </source>
</evidence>
<dbReference type="InterPro" id="IPR002557">
    <property type="entry name" value="Chitin-bd_dom"/>
</dbReference>
<evidence type="ECO:0000256" key="1">
    <source>
        <dbReference type="ARBA" id="ARBA00022703"/>
    </source>
</evidence>
<dbReference type="Gene3D" id="1.10.1170.10">
    <property type="entry name" value="Inhibitor Of Apoptosis Protein (2mihbC-IAP-1), Chain A"/>
    <property type="match status" value="3"/>
</dbReference>
<dbReference type="FunFam" id="1.10.1170.10:FF:000003">
    <property type="entry name" value="E3 ubiquitin-protein ligase XIAP"/>
    <property type="match status" value="1"/>
</dbReference>
<dbReference type="GO" id="GO:0005576">
    <property type="term" value="C:extracellular region"/>
    <property type="evidence" value="ECO:0007669"/>
    <property type="project" value="InterPro"/>
</dbReference>
<dbReference type="SMART" id="SM00238">
    <property type="entry name" value="BIR"/>
    <property type="match status" value="3"/>
</dbReference>
<keyword evidence="3" id="KW-0812">Transmembrane</keyword>
<dbReference type="EMBL" id="JAODUO010000354">
    <property type="protein sequence ID" value="KAK2182417.1"/>
    <property type="molecule type" value="Genomic_DNA"/>
</dbReference>